<dbReference type="RefSeq" id="XP_066701044.1">
    <property type="nucleotide sequence ID" value="XM_066841182.1"/>
</dbReference>
<dbReference type="Pfam" id="PF20684">
    <property type="entry name" value="Fung_rhodopsin"/>
    <property type="match status" value="1"/>
</dbReference>
<dbReference type="Proteomes" id="UP001391051">
    <property type="component" value="Unassembled WGS sequence"/>
</dbReference>
<keyword evidence="3 7" id="KW-1133">Transmembrane helix</keyword>
<evidence type="ECO:0000256" key="2">
    <source>
        <dbReference type="ARBA" id="ARBA00022692"/>
    </source>
</evidence>
<evidence type="ECO:0000313" key="10">
    <source>
        <dbReference type="Proteomes" id="UP001391051"/>
    </source>
</evidence>
<evidence type="ECO:0000256" key="6">
    <source>
        <dbReference type="SAM" id="MobiDB-lite"/>
    </source>
</evidence>
<evidence type="ECO:0000256" key="3">
    <source>
        <dbReference type="ARBA" id="ARBA00022989"/>
    </source>
</evidence>
<feature type="region of interest" description="Disordered" evidence="6">
    <location>
        <begin position="821"/>
        <end position="859"/>
    </location>
</feature>
<evidence type="ECO:0000256" key="5">
    <source>
        <dbReference type="ARBA" id="ARBA00038359"/>
    </source>
</evidence>
<keyword evidence="4 7" id="KW-0472">Membrane</keyword>
<keyword evidence="10" id="KW-1185">Reference proteome</keyword>
<dbReference type="InterPro" id="IPR052337">
    <property type="entry name" value="SAT4-like"/>
</dbReference>
<feature type="transmembrane region" description="Helical" evidence="7">
    <location>
        <begin position="413"/>
        <end position="433"/>
    </location>
</feature>
<name>A0ABR1QGH7_9PEZI</name>
<evidence type="ECO:0000313" key="9">
    <source>
        <dbReference type="EMBL" id="KAK7955738.1"/>
    </source>
</evidence>
<evidence type="ECO:0000256" key="7">
    <source>
        <dbReference type="SAM" id="Phobius"/>
    </source>
</evidence>
<dbReference type="InterPro" id="IPR001128">
    <property type="entry name" value="Cyt_P450"/>
</dbReference>
<evidence type="ECO:0000259" key="8">
    <source>
        <dbReference type="Pfam" id="PF20684"/>
    </source>
</evidence>
<comment type="similarity">
    <text evidence="5">Belongs to the SAT4 family.</text>
</comment>
<gene>
    <name evidence="9" type="ORF">PG986_004960</name>
</gene>
<comment type="subcellular location">
    <subcellularLocation>
        <location evidence="1">Membrane</location>
        <topology evidence="1">Multi-pass membrane protein</topology>
    </subcellularLocation>
</comment>
<feature type="transmembrane region" description="Helical" evidence="7">
    <location>
        <begin position="786"/>
        <end position="810"/>
    </location>
</feature>
<feature type="transmembrane region" description="Helical" evidence="7">
    <location>
        <begin position="583"/>
        <end position="607"/>
    </location>
</feature>
<dbReference type="InterPro" id="IPR036396">
    <property type="entry name" value="Cyt_P450_sf"/>
</dbReference>
<dbReference type="Gene3D" id="1.10.630.10">
    <property type="entry name" value="Cytochrome P450"/>
    <property type="match status" value="1"/>
</dbReference>
<evidence type="ECO:0000256" key="1">
    <source>
        <dbReference type="ARBA" id="ARBA00004141"/>
    </source>
</evidence>
<dbReference type="EMBL" id="JAQQWE010000004">
    <property type="protein sequence ID" value="KAK7955738.1"/>
    <property type="molecule type" value="Genomic_DNA"/>
</dbReference>
<feature type="transmembrane region" description="Helical" evidence="7">
    <location>
        <begin position="632"/>
        <end position="651"/>
    </location>
</feature>
<comment type="caution">
    <text evidence="9">The sequence shown here is derived from an EMBL/GenBank/DDBJ whole genome shotgun (WGS) entry which is preliminary data.</text>
</comment>
<sequence>MRNVVDGRRPLVVLPRKYLDEVRNAPQNEMSFPRFMENLSILKAVGGPLITDELCHATRVDLNRALREYGPGFVPMARQGNTPADFCSTSPKADARGLSGGMQGADPIMPRIMLYPLLLQIFNRIGQRVLVGPELGRNEDWLHLTQNYTTSLLQGTNTVRAKYPPPDLRWMAKYLERDVKMVYKQRQRGAALLGPILKARLAAKAEKVTESHDDAIEWLIDEYHRTGKKVTAEEIAQDQLGLTMAAIHNTAATVLSTLYDLIDHPASLDDIRTEARQAMDQHGGNINRAALQSLHHLDSFMTESLRMQGVWGFLFLGPGKSRRFRSSGENGDVVDQPNGPAVDFLSFFAYRRGLCPSPSSGCFFSQLDTEKEHMRRAFRLWTLVLPSFSTLLIIVSGTFFIRPLQPHIRSRAGAPAMKVFLLVFVAAMARLAVSQGIISPEAQQRHAASEISQHPRGLFPEGLTTMPPACALKCQMQSAPPTNTSLSNPIQALCSRQVDPAAAEKLKVCLASSCTLTELLQARRFTAELCHEPETNISPMILAVMWVGGCICIIGILLRVLARTALLETSKFEASRWGWDDTAITVALASNVAAGIITSLAIAGGGFGRDVWMLTPDEITYGIKMLIITEPIYYFSLGQVKVAILLFYLRIFPRQSGHQRFRVLCWVMIAAVAIYTVANMLILIFQCWPVSYAWTRAFGHQQGTCQDLNASVSIHTSLNMAADWTIFIMPIKNLVQLKMKRAKKVLAIAVLAFGLGGSVCSIFRLVELVNVWQSDFRDDPNITMRLAKFFIWSAAEVTATLFCACMPMAVQVVRRLTKKADGSRPQKLGQKDGSYGSYYNQADDSTSTRRTAATQASRRGHLSMELTNISELALHELCTNPSDLEAQTPAVQPGDHGSGGACEDEEKGIISRHCVRSRSGSWDSARPGTVI</sequence>
<feature type="domain" description="Rhodopsin" evidence="8">
    <location>
        <begin position="574"/>
        <end position="814"/>
    </location>
</feature>
<feature type="transmembrane region" description="Helical" evidence="7">
    <location>
        <begin position="540"/>
        <end position="562"/>
    </location>
</feature>
<dbReference type="PANTHER" id="PTHR33048">
    <property type="entry name" value="PTH11-LIKE INTEGRAL MEMBRANE PROTEIN (AFU_ORTHOLOGUE AFUA_5G11245)"/>
    <property type="match status" value="1"/>
</dbReference>
<dbReference type="SUPFAM" id="SSF48264">
    <property type="entry name" value="Cytochrome P450"/>
    <property type="match status" value="1"/>
</dbReference>
<accession>A0ABR1QGH7</accession>
<feature type="transmembrane region" description="Helical" evidence="7">
    <location>
        <begin position="663"/>
        <end position="685"/>
    </location>
</feature>
<dbReference type="InterPro" id="IPR049326">
    <property type="entry name" value="Rhodopsin_dom_fungi"/>
</dbReference>
<reference evidence="9 10" key="1">
    <citation type="submission" date="2023-01" db="EMBL/GenBank/DDBJ databases">
        <title>Analysis of 21 Apiospora genomes using comparative genomics revels a genus with tremendous synthesis potential of carbohydrate active enzymes and secondary metabolites.</title>
        <authorList>
            <person name="Sorensen T."/>
        </authorList>
    </citation>
    <scope>NUCLEOTIDE SEQUENCE [LARGE SCALE GENOMIC DNA]</scope>
    <source>
        <strain evidence="9 10">CBS 24483</strain>
    </source>
</reference>
<feature type="transmembrane region" description="Helical" evidence="7">
    <location>
        <begin position="747"/>
        <end position="766"/>
    </location>
</feature>
<feature type="transmembrane region" description="Helical" evidence="7">
    <location>
        <begin position="380"/>
        <end position="401"/>
    </location>
</feature>
<dbReference type="PANTHER" id="PTHR33048:SF160">
    <property type="entry name" value="SAT4 FAMILY MEMBRANE PROTEIN"/>
    <property type="match status" value="1"/>
</dbReference>
<feature type="region of interest" description="Disordered" evidence="6">
    <location>
        <begin position="884"/>
        <end position="905"/>
    </location>
</feature>
<protein>
    <submittedName>
        <fullName evidence="9">GMC oxidoreductase</fullName>
    </submittedName>
</protein>
<dbReference type="GeneID" id="92074244"/>
<evidence type="ECO:0000256" key="4">
    <source>
        <dbReference type="ARBA" id="ARBA00023136"/>
    </source>
</evidence>
<proteinExistence type="inferred from homology"/>
<keyword evidence="2 7" id="KW-0812">Transmembrane</keyword>
<feature type="compositionally biased region" description="Low complexity" evidence="6">
    <location>
        <begin position="842"/>
        <end position="857"/>
    </location>
</feature>
<organism evidence="9 10">
    <name type="scientific">Apiospora aurea</name>
    <dbReference type="NCBI Taxonomy" id="335848"/>
    <lineage>
        <taxon>Eukaryota</taxon>
        <taxon>Fungi</taxon>
        <taxon>Dikarya</taxon>
        <taxon>Ascomycota</taxon>
        <taxon>Pezizomycotina</taxon>
        <taxon>Sordariomycetes</taxon>
        <taxon>Xylariomycetidae</taxon>
        <taxon>Amphisphaeriales</taxon>
        <taxon>Apiosporaceae</taxon>
        <taxon>Apiospora</taxon>
    </lineage>
</organism>
<dbReference type="Pfam" id="PF00067">
    <property type="entry name" value="p450"/>
    <property type="match status" value="1"/>
</dbReference>